<dbReference type="EMBL" id="CP108482">
    <property type="protein sequence ID" value="WUS59659.1"/>
    <property type="molecule type" value="Genomic_DNA"/>
</dbReference>
<reference evidence="1 2" key="1">
    <citation type="submission" date="2022-10" db="EMBL/GenBank/DDBJ databases">
        <title>The complete genomes of actinobacterial strains from the NBC collection.</title>
        <authorList>
            <person name="Joergensen T.S."/>
            <person name="Alvarez Arevalo M."/>
            <person name="Sterndorff E.B."/>
            <person name="Faurdal D."/>
            <person name="Vuksanovic O."/>
            <person name="Mourched A.-S."/>
            <person name="Charusanti P."/>
            <person name="Shaw S."/>
            <person name="Blin K."/>
            <person name="Weber T."/>
        </authorList>
    </citation>
    <scope>NUCLEOTIDE SEQUENCE [LARGE SCALE GENOMIC DNA]</scope>
    <source>
        <strain evidence="1 2">NBC_01247</strain>
    </source>
</reference>
<organism evidence="1 2">
    <name type="scientific">Kitasatospora herbaricolor</name>
    <dbReference type="NCBI Taxonomy" id="68217"/>
    <lineage>
        <taxon>Bacteria</taxon>
        <taxon>Bacillati</taxon>
        <taxon>Actinomycetota</taxon>
        <taxon>Actinomycetes</taxon>
        <taxon>Kitasatosporales</taxon>
        <taxon>Streptomycetaceae</taxon>
        <taxon>Kitasatospora</taxon>
    </lineage>
</organism>
<gene>
    <name evidence="1" type="ORF">OG469_31635</name>
</gene>
<dbReference type="Proteomes" id="UP001432014">
    <property type="component" value="Chromosome"/>
</dbReference>
<proteinExistence type="predicted"/>
<evidence type="ECO:0000313" key="1">
    <source>
        <dbReference type="EMBL" id="WUS59659.1"/>
    </source>
</evidence>
<evidence type="ECO:0000313" key="2">
    <source>
        <dbReference type="Proteomes" id="UP001432014"/>
    </source>
</evidence>
<dbReference type="RefSeq" id="WP_329494232.1">
    <property type="nucleotide sequence ID" value="NZ_CP108460.1"/>
</dbReference>
<sequence length="308" mass="33278">MEYEFTFVVAGADVDDETSVDALRDQLDAMLARAGGLDLLSVSYEGENAVRAALTCASEARAVVPHLRILRLDRDLVGVHEIADRTGRSRQNIAQWVSGDRKAGGTPFPPPEGTAGRSSIWLWTEVNRWLEQHGLNDEMAYPSRAEMTEIDFALANAVALSFHAASSDEAFAEARSAVVDELETSHIPGFMALLGGLEGATDPSGRHVLVVAAEGEPAVDVIHFLAGFEHLVILVTKVDSDFICSVMSPRVPPRPTKVVEVPLEATVRDWMKLLKEHPRTAFTPAPALTENDSGPAPAPIQRVLEIAA</sequence>
<name>A0ABZ1WG37_9ACTN</name>
<keyword evidence="2" id="KW-1185">Reference proteome</keyword>
<protein>
    <submittedName>
        <fullName evidence="1">Uncharacterized protein</fullName>
    </submittedName>
</protein>
<accession>A0ABZ1WG37</accession>